<organism evidence="1 2">
    <name type="scientific">Plasmodium vivax</name>
    <name type="common">malaria parasite P. vivax</name>
    <dbReference type="NCBI Taxonomy" id="5855"/>
    <lineage>
        <taxon>Eukaryota</taxon>
        <taxon>Sar</taxon>
        <taxon>Alveolata</taxon>
        <taxon>Apicomplexa</taxon>
        <taxon>Aconoidasida</taxon>
        <taxon>Haemosporida</taxon>
        <taxon>Plasmodiidae</taxon>
        <taxon>Plasmodium</taxon>
        <taxon>Plasmodium (Plasmodium)</taxon>
    </lineage>
</organism>
<sequence length="78" mass="9484">MRLIPQPFLMHLVEWVLYFYFLSILHLDPFFEEDKGADIEFPEVSTDNSQEDFLDMKNIMVENLDMIQLIYNIRLNRK</sequence>
<proteinExistence type="predicted"/>
<reference evidence="1 2" key="1">
    <citation type="submission" date="2016-07" db="EMBL/GenBank/DDBJ databases">
        <authorList>
            <consortium name="Pathogen Informatics"/>
        </authorList>
    </citation>
    <scope>NUCLEOTIDE SEQUENCE [LARGE SCALE GENOMIC DNA]</scope>
</reference>
<evidence type="ECO:0000313" key="2">
    <source>
        <dbReference type="Proteomes" id="UP000196402"/>
    </source>
</evidence>
<evidence type="ECO:0000313" key="1">
    <source>
        <dbReference type="EMBL" id="SCA59858.1"/>
    </source>
</evidence>
<protein>
    <submittedName>
        <fullName evidence="1">Uncharacterized protein</fullName>
    </submittedName>
</protein>
<gene>
    <name evidence="1" type="ORF">PVT01_000047900</name>
</gene>
<name>A0A1G4EC03_PLAVI</name>
<dbReference type="Proteomes" id="UP000196402">
    <property type="component" value="Unassembled WGS sequence"/>
</dbReference>
<accession>A0A1G4EC03</accession>
<dbReference type="EMBL" id="FLYH01000104">
    <property type="protein sequence ID" value="SCA59858.1"/>
    <property type="molecule type" value="Genomic_DNA"/>
</dbReference>
<dbReference type="AlphaFoldDB" id="A0A1G4EC03"/>